<name>A0A6M3L611_9ZZZZ</name>
<organism evidence="1">
    <name type="scientific">viral metagenome</name>
    <dbReference type="NCBI Taxonomy" id="1070528"/>
    <lineage>
        <taxon>unclassified sequences</taxon>
        <taxon>metagenomes</taxon>
        <taxon>organismal metagenomes</taxon>
    </lineage>
</organism>
<dbReference type="EMBL" id="MT142814">
    <property type="protein sequence ID" value="QJA88951.1"/>
    <property type="molecule type" value="Genomic_DNA"/>
</dbReference>
<evidence type="ECO:0000313" key="1">
    <source>
        <dbReference type="EMBL" id="QJA88951.1"/>
    </source>
</evidence>
<sequence>MFIETEGYEAMTIDMVREYLPNVRLRVGCGRVVEARVTGRQNRYATVYAKVPWGEPSYYFSWEAVARAVNNHTVLRI</sequence>
<accession>A0A6M3L611</accession>
<dbReference type="AlphaFoldDB" id="A0A6M3L611"/>
<protein>
    <submittedName>
        <fullName evidence="1">Uncharacterized protein</fullName>
    </submittedName>
</protein>
<gene>
    <name evidence="1" type="ORF">MM415B02637_0004</name>
</gene>
<reference evidence="1" key="1">
    <citation type="submission" date="2020-03" db="EMBL/GenBank/DDBJ databases">
        <title>The deep terrestrial virosphere.</title>
        <authorList>
            <person name="Holmfeldt K."/>
            <person name="Nilsson E."/>
            <person name="Simone D."/>
            <person name="Lopez-Fernandez M."/>
            <person name="Wu X."/>
            <person name="de Brujin I."/>
            <person name="Lundin D."/>
            <person name="Andersson A."/>
            <person name="Bertilsson S."/>
            <person name="Dopson M."/>
        </authorList>
    </citation>
    <scope>NUCLEOTIDE SEQUENCE</scope>
    <source>
        <strain evidence="1">MM415B02637</strain>
    </source>
</reference>
<proteinExistence type="predicted"/>